<accession>A0A8J4DWZ3</accession>
<name>A0A8J4DWZ3_9ACTN</name>
<keyword evidence="2" id="KW-1185">Reference proteome</keyword>
<evidence type="ECO:0000313" key="1">
    <source>
        <dbReference type="EMBL" id="GIJ52798.1"/>
    </source>
</evidence>
<protein>
    <recommendedName>
        <fullName evidence="3">NurA domain-containing protein</fullName>
    </recommendedName>
</protein>
<gene>
    <name evidence="1" type="ORF">Vau01_003140</name>
</gene>
<dbReference type="Proteomes" id="UP000612585">
    <property type="component" value="Unassembled WGS sequence"/>
</dbReference>
<reference evidence="1" key="1">
    <citation type="submission" date="2021-01" db="EMBL/GenBank/DDBJ databases">
        <title>Whole genome shotgun sequence of Virgisporangium aurantiacum NBRC 16421.</title>
        <authorList>
            <person name="Komaki H."/>
            <person name="Tamura T."/>
        </authorList>
    </citation>
    <scope>NUCLEOTIDE SEQUENCE</scope>
    <source>
        <strain evidence="1">NBRC 16421</strain>
    </source>
</reference>
<evidence type="ECO:0000313" key="2">
    <source>
        <dbReference type="Proteomes" id="UP000612585"/>
    </source>
</evidence>
<dbReference type="RefSeq" id="WP_203986202.1">
    <property type="nucleotide sequence ID" value="NZ_BOPG01000003.1"/>
</dbReference>
<comment type="caution">
    <text evidence="1">The sequence shown here is derived from an EMBL/GenBank/DDBJ whole genome shotgun (WGS) entry which is preliminary data.</text>
</comment>
<dbReference type="SUPFAM" id="SSF53098">
    <property type="entry name" value="Ribonuclease H-like"/>
    <property type="match status" value="1"/>
</dbReference>
<dbReference type="AlphaFoldDB" id="A0A8J4DWZ3"/>
<sequence>MKLFVEAWDPTYGAAVESPDFAGGGGTPSEARLELDVERSAEAWEPISPPPDVRAPDVALLVDGVRRTDARVWVGDENTVLPGLAASYAAGVVRCDLRRAVAEVVTARVQRGVFTPFTNGAPALVTSAGRYPVLPAKSGDLMAMSSAVQQHLQALESSVLAESRDESTADELLVADGPLRGRAGISRMLGYIKSHEKRYLNGHQSSVVMALKAGQRSPVFKLGTRWEQYTWYLRLPGPGGAPWSNLARIECSVELPAQAAIALADLSMVTLPRFAATSYKDPRAPQNLVPIAGLERRLRTMLGDGRLLHRALTLAAHREPAGV</sequence>
<organism evidence="1 2">
    <name type="scientific">Virgisporangium aurantiacum</name>
    <dbReference type="NCBI Taxonomy" id="175570"/>
    <lineage>
        <taxon>Bacteria</taxon>
        <taxon>Bacillati</taxon>
        <taxon>Actinomycetota</taxon>
        <taxon>Actinomycetes</taxon>
        <taxon>Micromonosporales</taxon>
        <taxon>Micromonosporaceae</taxon>
        <taxon>Virgisporangium</taxon>
    </lineage>
</organism>
<dbReference type="EMBL" id="BOPG01000003">
    <property type="protein sequence ID" value="GIJ52798.1"/>
    <property type="molecule type" value="Genomic_DNA"/>
</dbReference>
<dbReference type="InterPro" id="IPR012337">
    <property type="entry name" value="RNaseH-like_sf"/>
</dbReference>
<proteinExistence type="predicted"/>
<evidence type="ECO:0008006" key="3">
    <source>
        <dbReference type="Google" id="ProtNLM"/>
    </source>
</evidence>